<sequence>MMPNASYRTGQLHNDSADDEPRSTDADVLRVYSGSFATGPATRIRKVAFRFITYKGPGCAATMMATTKEAKLMSGLLRNRCRENNGPFSRSVFIRKWTFAAMFRICEECSPVEESTGGYTATKLILDGSDDKNPCDKELVNKDNLLQRNKINQKYQALNYDNDKISSEEEELPKENHLEERNEAKKDECCLNENCTAISNMLTDNVSFMDILADTGKRENSKKIDCSKEKQLNADTLYKSKNQEMEGSLKENVVEQVNTKLMDHKKRRTKLEHYSSLGFDETTLLLNKEKEQGKTHTRVSGKADGNEAKSAELVSLGNEKEQRRNHTKVSGKLDNTAKSARVSATCVAYFVSYDGFAWLNFYEMLVLVSFMRLILCPSIVEF</sequence>
<feature type="compositionally biased region" description="Polar residues" evidence="1">
    <location>
        <begin position="1"/>
        <end position="14"/>
    </location>
</feature>
<name>A0A1D6JJB4_MAIZE</name>
<dbReference type="EMBL" id="CM007647">
    <property type="protein sequence ID" value="ONL92438.1"/>
    <property type="molecule type" value="Genomic_DNA"/>
</dbReference>
<reference evidence="2" key="1">
    <citation type="submission" date="2015-12" db="EMBL/GenBank/DDBJ databases">
        <title>Update maize B73 reference genome by single molecule sequencing technologies.</title>
        <authorList>
            <consortium name="Maize Genome Sequencing Project"/>
            <person name="Ware D."/>
        </authorList>
    </citation>
    <scope>NUCLEOTIDE SEQUENCE [LARGE SCALE GENOMIC DNA]</scope>
    <source>
        <tissue evidence="2">Seedling</tissue>
    </source>
</reference>
<dbReference type="InParanoid" id="A0A1D6JJB4"/>
<dbReference type="ExpressionAtlas" id="A0A1D6JJB4">
    <property type="expression patterns" value="baseline and differential"/>
</dbReference>
<protein>
    <submittedName>
        <fullName evidence="2">OSJNBa0093O08.6-like protein</fullName>
    </submittedName>
</protein>
<accession>A0A1D6JJB4</accession>
<feature type="compositionally biased region" description="Basic and acidic residues" evidence="1">
    <location>
        <begin position="15"/>
        <end position="24"/>
    </location>
</feature>
<evidence type="ECO:0000313" key="2">
    <source>
        <dbReference type="EMBL" id="ONL92438.1"/>
    </source>
</evidence>
<evidence type="ECO:0000256" key="1">
    <source>
        <dbReference type="SAM" id="MobiDB-lite"/>
    </source>
</evidence>
<organism evidence="2">
    <name type="scientific">Zea mays</name>
    <name type="common">Maize</name>
    <dbReference type="NCBI Taxonomy" id="4577"/>
    <lineage>
        <taxon>Eukaryota</taxon>
        <taxon>Viridiplantae</taxon>
        <taxon>Streptophyta</taxon>
        <taxon>Embryophyta</taxon>
        <taxon>Tracheophyta</taxon>
        <taxon>Spermatophyta</taxon>
        <taxon>Magnoliopsida</taxon>
        <taxon>Liliopsida</taxon>
        <taxon>Poales</taxon>
        <taxon>Poaceae</taxon>
        <taxon>PACMAD clade</taxon>
        <taxon>Panicoideae</taxon>
        <taxon>Andropogonodae</taxon>
        <taxon>Andropogoneae</taxon>
        <taxon>Tripsacinae</taxon>
        <taxon>Zea</taxon>
    </lineage>
</organism>
<proteinExistence type="predicted"/>
<gene>
    <name evidence="2" type="ORF">ZEAMMB73_Zm00001d027248</name>
</gene>
<feature type="region of interest" description="Disordered" evidence="1">
    <location>
        <begin position="1"/>
        <end position="24"/>
    </location>
</feature>
<dbReference type="AlphaFoldDB" id="A0A1D6JJB4"/>